<evidence type="ECO:0000313" key="3">
    <source>
        <dbReference type="Proteomes" id="UP000028725"/>
    </source>
</evidence>
<dbReference type="Proteomes" id="UP000028725">
    <property type="component" value="Unassembled WGS sequence"/>
</dbReference>
<comment type="caution">
    <text evidence="2">The sequence shown here is derived from an EMBL/GenBank/DDBJ whole genome shotgun (WGS) entry which is preliminary data.</text>
</comment>
<sequence>MAQARELLRKAESPSGDVVLRCEPEDAEVILDGVTRGLCSDFRGAPRGLRVGEGLHQIEVKKEGHWPYTTYIDPHGTRAVLNVLLQPMGSDIPERGTP</sequence>
<dbReference type="InterPro" id="IPR013229">
    <property type="entry name" value="PEGA"/>
</dbReference>
<feature type="domain" description="PEGA" evidence="1">
    <location>
        <begin position="16"/>
        <end position="75"/>
    </location>
</feature>
<dbReference type="EMBL" id="JMCB01000003">
    <property type="protein sequence ID" value="KFE70271.1"/>
    <property type="molecule type" value="Genomic_DNA"/>
</dbReference>
<evidence type="ECO:0000313" key="2">
    <source>
        <dbReference type="EMBL" id="KFE70271.1"/>
    </source>
</evidence>
<name>A0A085WRF8_9BACT</name>
<organism evidence="2 3">
    <name type="scientific">Hyalangium minutum</name>
    <dbReference type="NCBI Taxonomy" id="394096"/>
    <lineage>
        <taxon>Bacteria</taxon>
        <taxon>Pseudomonadati</taxon>
        <taxon>Myxococcota</taxon>
        <taxon>Myxococcia</taxon>
        <taxon>Myxococcales</taxon>
        <taxon>Cystobacterineae</taxon>
        <taxon>Archangiaceae</taxon>
        <taxon>Hyalangium</taxon>
    </lineage>
</organism>
<evidence type="ECO:0000259" key="1">
    <source>
        <dbReference type="Pfam" id="PF08308"/>
    </source>
</evidence>
<keyword evidence="2" id="KW-0449">Lipoprotein</keyword>
<keyword evidence="3" id="KW-1185">Reference proteome</keyword>
<reference evidence="2 3" key="1">
    <citation type="submission" date="2014-04" db="EMBL/GenBank/DDBJ databases">
        <title>Genome assembly of Hyalangium minutum DSM 14724.</title>
        <authorList>
            <person name="Sharma G."/>
            <person name="Subramanian S."/>
        </authorList>
    </citation>
    <scope>NUCLEOTIDE SEQUENCE [LARGE SCALE GENOMIC DNA]</scope>
    <source>
        <strain evidence="2 3">DSM 14724</strain>
    </source>
</reference>
<protein>
    <submittedName>
        <fullName evidence="2">Putative lipoprotein</fullName>
    </submittedName>
</protein>
<dbReference type="STRING" id="394096.DB31_5313"/>
<accession>A0A085WRF8</accession>
<dbReference type="Pfam" id="PF08308">
    <property type="entry name" value="PEGA"/>
    <property type="match status" value="1"/>
</dbReference>
<dbReference type="AlphaFoldDB" id="A0A085WRF8"/>
<proteinExistence type="predicted"/>
<gene>
    <name evidence="2" type="ORF">DB31_5313</name>
</gene>